<keyword evidence="4" id="KW-1133">Transmembrane helix</keyword>
<dbReference type="Pfam" id="PF00047">
    <property type="entry name" value="ig"/>
    <property type="match status" value="1"/>
</dbReference>
<feature type="transmembrane region" description="Helical" evidence="4">
    <location>
        <begin position="155"/>
        <end position="176"/>
    </location>
</feature>
<evidence type="ECO:0000313" key="7">
    <source>
        <dbReference type="RefSeq" id="XP_008584303.1"/>
    </source>
</evidence>
<dbReference type="InterPro" id="IPR050412">
    <property type="entry name" value="Ig-like_Receptors_ImmuneReg"/>
</dbReference>
<dbReference type="PANTHER" id="PTHR11738:SF172">
    <property type="entry name" value="IG-LIKE DOMAIN-CONTAINING PROTEIN"/>
    <property type="match status" value="1"/>
</dbReference>
<sequence>MPDRAGLYHCSYQRGGRWSEHSDPLQLMMTGAYDKPSLSSIPGTDGASRDKVRLQCFSKVPFNTYILTKEDGSHIIKNQSSTPQDKVHRAVFLVDHVSSTQAGTYRCFGVMSNNPYVWSHPSDPLELEVNEVPGHPMESSPSIAPPDNQSLQKDILIGIPVATVLILTLVLLFFIFHHCKAKNSVDRKERQPEAGPMDGQAYEALVPKEVTYSELTCSALTQGTAMTPSSLPSHTQTSEYATLALR</sequence>
<dbReference type="Proteomes" id="UP000694923">
    <property type="component" value="Unplaced"/>
</dbReference>
<dbReference type="PANTHER" id="PTHR11738">
    <property type="entry name" value="MHC CLASS I NK CELL RECEPTOR"/>
    <property type="match status" value="1"/>
</dbReference>
<keyword evidence="2" id="KW-0393">Immunoglobulin domain</keyword>
<dbReference type="InterPro" id="IPR036179">
    <property type="entry name" value="Ig-like_dom_sf"/>
</dbReference>
<gene>
    <name evidence="7" type="primary">LOC103601661</name>
</gene>
<evidence type="ECO:0000256" key="4">
    <source>
        <dbReference type="SAM" id="Phobius"/>
    </source>
</evidence>
<reference evidence="7" key="1">
    <citation type="submission" date="2025-08" db="UniProtKB">
        <authorList>
            <consortium name="RefSeq"/>
        </authorList>
    </citation>
    <scope>IDENTIFICATION</scope>
</reference>
<feature type="region of interest" description="Disordered" evidence="3">
    <location>
        <begin position="224"/>
        <end position="246"/>
    </location>
</feature>
<keyword evidence="4" id="KW-0472">Membrane</keyword>
<dbReference type="InterPro" id="IPR013783">
    <property type="entry name" value="Ig-like_fold"/>
</dbReference>
<dbReference type="GeneID" id="103601661"/>
<proteinExistence type="predicted"/>
<feature type="compositionally biased region" description="Polar residues" evidence="3">
    <location>
        <begin position="224"/>
        <end position="240"/>
    </location>
</feature>
<evidence type="ECO:0000256" key="2">
    <source>
        <dbReference type="ARBA" id="ARBA00023319"/>
    </source>
</evidence>
<name>A0ABM0RUL2_GALVR</name>
<evidence type="ECO:0000256" key="3">
    <source>
        <dbReference type="SAM" id="MobiDB-lite"/>
    </source>
</evidence>
<dbReference type="Gene3D" id="2.60.40.10">
    <property type="entry name" value="Immunoglobulins"/>
    <property type="match status" value="2"/>
</dbReference>
<organism evidence="6 7">
    <name type="scientific">Galeopterus variegatus</name>
    <name type="common">Malayan flying lemur</name>
    <name type="synonym">Cynocephalus variegatus</name>
    <dbReference type="NCBI Taxonomy" id="482537"/>
    <lineage>
        <taxon>Eukaryota</taxon>
        <taxon>Metazoa</taxon>
        <taxon>Chordata</taxon>
        <taxon>Craniata</taxon>
        <taxon>Vertebrata</taxon>
        <taxon>Euteleostomi</taxon>
        <taxon>Mammalia</taxon>
        <taxon>Eutheria</taxon>
        <taxon>Euarchontoglires</taxon>
        <taxon>Dermoptera</taxon>
        <taxon>Cynocephalidae</taxon>
        <taxon>Galeopterus</taxon>
    </lineage>
</organism>
<dbReference type="InterPro" id="IPR013151">
    <property type="entry name" value="Immunoglobulin_dom"/>
</dbReference>
<evidence type="ECO:0000313" key="6">
    <source>
        <dbReference type="Proteomes" id="UP000694923"/>
    </source>
</evidence>
<protein>
    <submittedName>
        <fullName evidence="7">Leukocyte immunoglobulin-like receptor subfamily B member 4</fullName>
    </submittedName>
</protein>
<dbReference type="SUPFAM" id="SSF48726">
    <property type="entry name" value="Immunoglobulin"/>
    <property type="match status" value="1"/>
</dbReference>
<feature type="domain" description="Immunoglobulin-like beta-sandwich" evidence="5">
    <location>
        <begin position="44"/>
        <end position="119"/>
    </location>
</feature>
<evidence type="ECO:0000256" key="1">
    <source>
        <dbReference type="ARBA" id="ARBA00023157"/>
    </source>
</evidence>
<keyword evidence="1" id="KW-1015">Disulfide bond</keyword>
<evidence type="ECO:0000259" key="5">
    <source>
        <dbReference type="Pfam" id="PF00047"/>
    </source>
</evidence>
<dbReference type="RefSeq" id="XP_008584303.1">
    <property type="nucleotide sequence ID" value="XM_008586081.1"/>
</dbReference>
<keyword evidence="4" id="KW-0812">Transmembrane</keyword>
<accession>A0ABM0RUL2</accession>
<keyword evidence="6" id="KW-1185">Reference proteome</keyword>